<protein>
    <submittedName>
        <fullName evidence="1">Uncharacterized protein</fullName>
    </submittedName>
</protein>
<keyword evidence="2" id="KW-1185">Reference proteome</keyword>
<dbReference type="AlphaFoldDB" id="M2B410"/>
<organism evidence="1 2">
    <name type="scientific">Rhodopirellula europaea 6C</name>
    <dbReference type="NCBI Taxonomy" id="1263867"/>
    <lineage>
        <taxon>Bacteria</taxon>
        <taxon>Pseudomonadati</taxon>
        <taxon>Planctomycetota</taxon>
        <taxon>Planctomycetia</taxon>
        <taxon>Pirellulales</taxon>
        <taxon>Pirellulaceae</taxon>
        <taxon>Rhodopirellula</taxon>
    </lineage>
</organism>
<name>M2B410_9BACT</name>
<sequence>MILPIIVGPSHFLARLNFPLSADSASSPDRFSDAELVAFLDEQLEPSRSSEIEQAVREDEKLRQRLIQLRGQDVAGLHTIGAIWRRQRLSCPDRSTLQAYVANQLDAEMADYVLFHLTEIGCRVCRANFDDLNQELARGRSAEEAATRRRRLFQTSAGHLRRQD</sequence>
<evidence type="ECO:0000313" key="1">
    <source>
        <dbReference type="EMBL" id="EMB16944.1"/>
    </source>
</evidence>
<comment type="caution">
    <text evidence="1">The sequence shown here is derived from an EMBL/GenBank/DDBJ whole genome shotgun (WGS) entry which is preliminary data.</text>
</comment>
<reference evidence="1" key="2">
    <citation type="journal article" date="2013" name="Mar. Genomics">
        <title>Expression of sulfatases in Rhodopirellula baltica and the diversity of sulfatases in the genus Rhodopirellula.</title>
        <authorList>
            <person name="Wegner C.E."/>
            <person name="Richter-Heitmann T."/>
            <person name="Klindworth A."/>
            <person name="Klockow C."/>
            <person name="Richter M."/>
            <person name="Achstetter T."/>
            <person name="Glockner F.O."/>
            <person name="Harder J."/>
        </authorList>
    </citation>
    <scope>NUCLEOTIDE SEQUENCE [LARGE SCALE GENOMIC DNA]</scope>
    <source>
        <strain evidence="1">6C</strain>
    </source>
</reference>
<dbReference type="Proteomes" id="UP000011529">
    <property type="component" value="Unassembled WGS sequence"/>
</dbReference>
<accession>M2B410</accession>
<reference evidence="1" key="1">
    <citation type="submission" date="2012-11" db="EMBL/GenBank/DDBJ databases">
        <title>Permanent draft genomes of Rhodopirellula europaea strain SH398 and 6C.</title>
        <authorList>
            <person name="Richter M."/>
            <person name="Richter-Heitmann T."/>
            <person name="Frank C."/>
            <person name="Harder J."/>
            <person name="Glockner F.O."/>
        </authorList>
    </citation>
    <scope>NUCLEOTIDE SEQUENCE</scope>
    <source>
        <strain evidence="1">6C</strain>
    </source>
</reference>
<gene>
    <name evidence="1" type="ORF">RE6C_02347</name>
</gene>
<evidence type="ECO:0000313" key="2">
    <source>
        <dbReference type="Proteomes" id="UP000011529"/>
    </source>
</evidence>
<dbReference type="EMBL" id="ANMO01000113">
    <property type="protein sequence ID" value="EMB16944.1"/>
    <property type="molecule type" value="Genomic_DNA"/>
</dbReference>
<dbReference type="PATRIC" id="fig|1263867.3.peg.2504"/>
<proteinExistence type="predicted"/>